<accession>A0ACB8LR86</accession>
<proteinExistence type="predicted"/>
<evidence type="ECO:0000313" key="2">
    <source>
        <dbReference type="Proteomes" id="UP000829398"/>
    </source>
</evidence>
<gene>
    <name evidence="1" type="ORF">KPL71_006586</name>
</gene>
<protein>
    <submittedName>
        <fullName evidence="1">Protein SUO</fullName>
    </submittedName>
</protein>
<organism evidence="1 2">
    <name type="scientific">Citrus sinensis</name>
    <name type="common">Sweet orange</name>
    <name type="synonym">Citrus aurantium var. sinensis</name>
    <dbReference type="NCBI Taxonomy" id="2711"/>
    <lineage>
        <taxon>Eukaryota</taxon>
        <taxon>Viridiplantae</taxon>
        <taxon>Streptophyta</taxon>
        <taxon>Embryophyta</taxon>
        <taxon>Tracheophyta</taxon>
        <taxon>Spermatophyta</taxon>
        <taxon>Magnoliopsida</taxon>
        <taxon>eudicotyledons</taxon>
        <taxon>Gunneridae</taxon>
        <taxon>Pentapetalae</taxon>
        <taxon>rosids</taxon>
        <taxon>malvids</taxon>
        <taxon>Sapindales</taxon>
        <taxon>Rutaceae</taxon>
        <taxon>Aurantioideae</taxon>
        <taxon>Citrus</taxon>
    </lineage>
</organism>
<dbReference type="EMBL" id="CM039172">
    <property type="protein sequence ID" value="KAH9776043.1"/>
    <property type="molecule type" value="Genomic_DNA"/>
</dbReference>
<name>A0ACB8LR86_CITSI</name>
<comment type="caution">
    <text evidence="1">The sequence shown here is derived from an EMBL/GenBank/DDBJ whole genome shotgun (WGS) entry which is preliminary data.</text>
</comment>
<dbReference type="Proteomes" id="UP000829398">
    <property type="component" value="Chromosome 3"/>
</dbReference>
<keyword evidence="2" id="KW-1185">Reference proteome</keyword>
<reference evidence="2" key="1">
    <citation type="journal article" date="2023" name="Hortic. Res.">
        <title>A chromosome-level phased genome enabling allele-level studies in sweet orange: a case study on citrus Huanglongbing tolerance.</title>
        <authorList>
            <person name="Wu B."/>
            <person name="Yu Q."/>
            <person name="Deng Z."/>
            <person name="Duan Y."/>
            <person name="Luo F."/>
            <person name="Gmitter F. Jr."/>
        </authorList>
    </citation>
    <scope>NUCLEOTIDE SEQUENCE [LARGE SCALE GENOMIC DNA]</scope>
    <source>
        <strain evidence="2">cv. Valencia</strain>
    </source>
</reference>
<sequence length="1431" mass="154136">MCMHRWQAGEAERKRAGRHMWTVPTRSSVAGDDSFSSSNLADSFYKDGRKISVGDCALFKPLQDSPPFIGIIRSLTSGRENNLKLCVNWLYRPAEVKLGKGILLEAAPNEIFHSFHKDEIPAASLLHPCKVAFLPKGFELPSRICSFERQEEVDQLLYKTRIEMHATMQQGGRSPKPLNGPTSTSQLKPSSDSVQNSVSSFPSQVKGKKRERGDQGSEPVKKERSTKMDDRDSGHGRSENVLRSEISKITENGGLVDFEGVEKFIQLMVPDRNERKIDLVCRSMLAGVVAAADKFDCLSKFVQVKGLHVFDEWLQEVHKGKIGDGSNPKDGDKAIEEFPLVSLRALDKLPKKARSLVDTWKKRVEAEMNAKSGSNQAVSGLARPRIPEVSHGGNRNSGSSSEIAIKSSSMQLSTSKTASVKLVQGETVAKPASACASPTSTKSAPSPASGSTNLKDGQLRNTSGTSDLPSTPTRDEKSSSSSQSHNNSQSCSSDHAKTGGFSRKEDARSSTAGSMTVNKISGGSSWPRKISQWLSQYGLIWGSNGSRVVDMSVVEGNSHKLIVKIPNQGRSPAQSAYAVSLKEPSVMNSRASSPVPLDKHDRFDRNFKEKSDEQCRAGDDPGKTAEVSKTASSSSKNELKSGKSHNVSFRSINALIESCVKYSEAKTSVVVGDDAGMNLLASVAAEEISKSDVVSLVGSPRRKTPVYEPFGDENDSRVKSFPGDQFSDGTGDVHGKLGVDHTSWAKNGDSNQEKPAGDLTGLINTSHMDLQQSGDPCQENIGNSNKIVMTKGTPDCAGKNPEDDKAGVRVDTNGTSDDKQRSSASLSYEDKVSELNQGVECNVVDGSLSHPYLEFHCENKKTACEGLKCFEQTEQKPSLIATHAENVKCADGELLHESGPGKDMASKNIDEVKDEKVDEVDSKSNVNYSEEQKSDWKSNTSMGHDRWAVSHVSSAHSEDKGEHVEENLEGKEIKEQCFANSAPLEASTALGVQETDYHVKTEAPKLTASGGFDGDEGKYGESSTLTGPACSGSVQQLISPLPLPISSVTNSLPSLITMTAAAKGPFVPLEDLLRSKGALGWKGSAATSAFRPAEPRKILEMPLGVTNISVPDSTSGKLSRSLLDIDLNVPDERVLEDLASRSSAQDTVTAFDHTNNRDGSRCEVMGSTSVRGSGGLDLDLNRAEELIDINNYSTSNGNKTDVLVQTGTSSGGLSNGEVNVYRDFDLNDGPVDDMNAEPTVFHQHPRNVQAQAPISGLRIILPDRGEQPFPFAPGVHQRMLAPSTSGSPFSPNVFRGPVLSSSPAVPFPSTPFQYPVFPFGSSFPLPSATFSVGSTTYVDSSSMSISDGSNSASAESSSKWGRQVLDLNVGPGVPDIEGRNETPPFVPRQLSVAGAQVLLEDQARMYQMAGGHLKRRELEGGWDGYKRPSWH</sequence>
<evidence type="ECO:0000313" key="1">
    <source>
        <dbReference type="EMBL" id="KAH9776043.1"/>
    </source>
</evidence>